<evidence type="ECO:0000313" key="3">
    <source>
        <dbReference type="Proteomes" id="UP000466187"/>
    </source>
</evidence>
<feature type="transmembrane region" description="Helical" evidence="1">
    <location>
        <begin position="130"/>
        <end position="148"/>
    </location>
</feature>
<proteinExistence type="predicted"/>
<dbReference type="Proteomes" id="UP000466187">
    <property type="component" value="Chromosome"/>
</dbReference>
<keyword evidence="1" id="KW-1133">Transmembrane helix</keyword>
<reference evidence="2 3" key="1">
    <citation type="journal article" date="2019" name="Emerg. Microbes Infect.">
        <title>Comprehensive subspecies identification of 175 nontuberculous mycobacteria species based on 7547 genomic profiles.</title>
        <authorList>
            <person name="Matsumoto Y."/>
            <person name="Kinjo T."/>
            <person name="Motooka D."/>
            <person name="Nabeya D."/>
            <person name="Jung N."/>
            <person name="Uechi K."/>
            <person name="Horii T."/>
            <person name="Iida T."/>
            <person name="Fujita J."/>
            <person name="Nakamura S."/>
        </authorList>
    </citation>
    <scope>NUCLEOTIDE SEQUENCE [LARGE SCALE GENOMIC DNA]</scope>
    <source>
        <strain evidence="2 3">JCM 12688</strain>
    </source>
</reference>
<dbReference type="AlphaFoldDB" id="A0A7I7WMY4"/>
<feature type="transmembrane region" description="Helical" evidence="1">
    <location>
        <begin position="90"/>
        <end position="110"/>
    </location>
</feature>
<evidence type="ECO:0008006" key="4">
    <source>
        <dbReference type="Google" id="ProtNLM"/>
    </source>
</evidence>
<name>A0A7I7WMY4_MYCGU</name>
<feature type="transmembrane region" description="Helical" evidence="1">
    <location>
        <begin position="58"/>
        <end position="78"/>
    </location>
</feature>
<evidence type="ECO:0000313" key="2">
    <source>
        <dbReference type="EMBL" id="BBZ17228.1"/>
    </source>
</evidence>
<dbReference type="EMBL" id="AP022608">
    <property type="protein sequence ID" value="BBZ17228.1"/>
    <property type="molecule type" value="Genomic_DNA"/>
</dbReference>
<protein>
    <recommendedName>
        <fullName evidence="4">DUF2834 domain-containing protein</fullName>
    </recommendedName>
</protein>
<keyword evidence="1" id="KW-0812">Transmembrane</keyword>
<dbReference type="InterPro" id="IPR021362">
    <property type="entry name" value="DUF2834"/>
</dbReference>
<sequence length="149" mass="16070">MTEKTQLAGLPTASKVLCAVYALTSLVALVATWSQNLAYWDAPNFIAAFANDTKVTPAARSLTVDLFLLAFPAVILMVAEARKHRVRYVWAYVLAGAVTAISVTFPLFLIARELRIAQTDPTVLRRGDTIPLAILGIATAAIVIWVDVG</sequence>
<evidence type="ECO:0000256" key="1">
    <source>
        <dbReference type="SAM" id="Phobius"/>
    </source>
</evidence>
<dbReference type="KEGG" id="mgad:MGAD_15630"/>
<feature type="transmembrane region" description="Helical" evidence="1">
    <location>
        <begin position="12"/>
        <end position="33"/>
    </location>
</feature>
<accession>A0A7I7WMY4</accession>
<dbReference type="RefSeq" id="WP_163685998.1">
    <property type="nucleotide sequence ID" value="NZ_AP022608.1"/>
</dbReference>
<keyword evidence="1" id="KW-0472">Membrane</keyword>
<dbReference type="Pfam" id="PF11196">
    <property type="entry name" value="DUF2834"/>
    <property type="match status" value="1"/>
</dbReference>
<gene>
    <name evidence="2" type="ORF">MGAD_15630</name>
</gene>
<organism evidence="2 3">
    <name type="scientific">Mycolicibacterium gadium</name>
    <name type="common">Mycobacterium gadium</name>
    <dbReference type="NCBI Taxonomy" id="1794"/>
    <lineage>
        <taxon>Bacteria</taxon>
        <taxon>Bacillati</taxon>
        <taxon>Actinomycetota</taxon>
        <taxon>Actinomycetes</taxon>
        <taxon>Mycobacteriales</taxon>
        <taxon>Mycobacteriaceae</taxon>
        <taxon>Mycolicibacterium</taxon>
    </lineage>
</organism>